<dbReference type="GO" id="GO:0006313">
    <property type="term" value="P:DNA transposition"/>
    <property type="evidence" value="ECO:0007669"/>
    <property type="project" value="InterPro"/>
</dbReference>
<feature type="coiled-coil region" evidence="1">
    <location>
        <begin position="58"/>
        <end position="85"/>
    </location>
</feature>
<dbReference type="STRING" id="1895771.BGO89_04065"/>
<dbReference type="InterPro" id="IPR009057">
    <property type="entry name" value="Homeodomain-like_sf"/>
</dbReference>
<dbReference type="GO" id="GO:0003677">
    <property type="term" value="F:DNA binding"/>
    <property type="evidence" value="ECO:0007669"/>
    <property type="project" value="InterPro"/>
</dbReference>
<gene>
    <name evidence="2" type="ORF">BGO89_04065</name>
</gene>
<dbReference type="GO" id="GO:0004803">
    <property type="term" value="F:transposase activity"/>
    <property type="evidence" value="ECO:0007669"/>
    <property type="project" value="InterPro"/>
</dbReference>
<reference evidence="2 3" key="1">
    <citation type="submission" date="2016-09" db="EMBL/GenBank/DDBJ databases">
        <title>Genome-resolved meta-omics ties microbial dynamics to process performance in biotechnology for thiocyanate degradation.</title>
        <authorList>
            <person name="Kantor R.S."/>
            <person name="Huddy R.J."/>
            <person name="Iyer R."/>
            <person name="Thomas B.C."/>
            <person name="Brown C.T."/>
            <person name="Anantharaman K."/>
            <person name="Tringe S."/>
            <person name="Hettich R.L."/>
            <person name="Harrison S.T."/>
            <person name="Banfield J.F."/>
        </authorList>
    </citation>
    <scope>NUCLEOTIDE SEQUENCE [LARGE SCALE GENOMIC DNA]</scope>
    <source>
        <strain evidence="2">59-99</strain>
    </source>
</reference>
<organism evidence="2 3">
    <name type="scientific">Candidatus Kapaibacterium thiocyanatum</name>
    <dbReference type="NCBI Taxonomy" id="1895771"/>
    <lineage>
        <taxon>Bacteria</taxon>
        <taxon>Pseudomonadati</taxon>
        <taxon>Candidatus Kapaibacteriota</taxon>
        <taxon>Candidatus Kapaibacteriia</taxon>
        <taxon>Candidatus Kapaibacteriales</taxon>
        <taxon>Candidatus Kapaibacteriaceae</taxon>
        <taxon>Candidatus Kapaibacterium</taxon>
    </lineage>
</organism>
<dbReference type="AlphaFoldDB" id="A0A1M3L5D0"/>
<dbReference type="Pfam" id="PF01527">
    <property type="entry name" value="HTH_Tnp_1"/>
    <property type="match status" value="1"/>
</dbReference>
<accession>A0A1M3L5D0</accession>
<evidence type="ECO:0000256" key="1">
    <source>
        <dbReference type="SAM" id="Coils"/>
    </source>
</evidence>
<comment type="caution">
    <text evidence="2">The sequence shown here is derived from an EMBL/GenBank/DDBJ whole genome shotgun (WGS) entry which is preliminary data.</text>
</comment>
<sequence length="96" mass="11304">MANERGKRYDEAFKREAVRLVVEEKRPYTRVARDLGIAEETLRRWILDAGQKTVDETEKSDKQRIRDLERALKRAEMERDVLKEAVGLASFSQRPK</sequence>
<proteinExistence type="predicted"/>
<name>A0A1M3L5D0_9BACT</name>
<protein>
    <recommendedName>
        <fullName evidence="4">Transposase</fullName>
    </recommendedName>
</protein>
<evidence type="ECO:0000313" key="3">
    <source>
        <dbReference type="Proteomes" id="UP000184233"/>
    </source>
</evidence>
<keyword evidence="1" id="KW-0175">Coiled coil</keyword>
<dbReference type="Gene3D" id="1.10.10.60">
    <property type="entry name" value="Homeodomain-like"/>
    <property type="match status" value="1"/>
</dbReference>
<dbReference type="SUPFAM" id="SSF46689">
    <property type="entry name" value="Homeodomain-like"/>
    <property type="match status" value="1"/>
</dbReference>
<evidence type="ECO:0000313" key="2">
    <source>
        <dbReference type="EMBL" id="OJX60753.1"/>
    </source>
</evidence>
<dbReference type="EMBL" id="MKVH01000003">
    <property type="protein sequence ID" value="OJX60753.1"/>
    <property type="molecule type" value="Genomic_DNA"/>
</dbReference>
<dbReference type="InterPro" id="IPR002514">
    <property type="entry name" value="Transposase_8"/>
</dbReference>
<evidence type="ECO:0008006" key="4">
    <source>
        <dbReference type="Google" id="ProtNLM"/>
    </source>
</evidence>
<dbReference type="Proteomes" id="UP000184233">
    <property type="component" value="Unassembled WGS sequence"/>
</dbReference>